<gene>
    <name evidence="14" type="primary">fur</name>
    <name evidence="15" type="ORF">A4S15_07535</name>
</gene>
<dbReference type="RefSeq" id="WP_376800440.1">
    <property type="nucleotide sequence ID" value="NZ_DBNB01000037.1"/>
</dbReference>
<dbReference type="Gene3D" id="1.10.10.10">
    <property type="entry name" value="Winged helix-like DNA-binding domain superfamily/Winged helix DNA-binding domain"/>
    <property type="match status" value="1"/>
</dbReference>
<comment type="subunit">
    <text evidence="3 14">Homodimer.</text>
</comment>
<dbReference type="Gene3D" id="3.30.1490.190">
    <property type="match status" value="1"/>
</dbReference>
<dbReference type="EMBL" id="LWDL01000012">
    <property type="protein sequence ID" value="OQW52774.1"/>
    <property type="molecule type" value="Genomic_DNA"/>
</dbReference>
<evidence type="ECO:0000256" key="3">
    <source>
        <dbReference type="ARBA" id="ARBA00011738"/>
    </source>
</evidence>
<comment type="subcellular location">
    <subcellularLocation>
        <location evidence="1 14">Cytoplasm</location>
    </subcellularLocation>
</comment>
<reference evidence="15 16" key="1">
    <citation type="journal article" date="2017" name="Water Res.">
        <title>Comammox in drinking water systems.</title>
        <authorList>
            <person name="Wang Y."/>
            <person name="Ma L."/>
            <person name="Mao Y."/>
            <person name="Jiang X."/>
            <person name="Xia Y."/>
            <person name="Yu K."/>
            <person name="Li B."/>
            <person name="Zhang T."/>
        </authorList>
    </citation>
    <scope>NUCLEOTIDE SEQUENCE [LARGE SCALE GENOMIC DNA]</scope>
    <source>
        <strain evidence="15">SG_bin8</strain>
    </source>
</reference>
<dbReference type="InterPro" id="IPR036390">
    <property type="entry name" value="WH_DNA-bd_sf"/>
</dbReference>
<dbReference type="InterPro" id="IPR036388">
    <property type="entry name" value="WH-like_DNA-bd_sf"/>
</dbReference>
<evidence type="ECO:0000313" key="16">
    <source>
        <dbReference type="Proteomes" id="UP000192872"/>
    </source>
</evidence>
<evidence type="ECO:0000313" key="15">
    <source>
        <dbReference type="EMBL" id="OQW52774.1"/>
    </source>
</evidence>
<feature type="binding site" evidence="13">
    <location>
        <position position="74"/>
    </location>
    <ligand>
        <name>Fe cation</name>
        <dbReference type="ChEBI" id="CHEBI:24875"/>
    </ligand>
</feature>
<evidence type="ECO:0000256" key="7">
    <source>
        <dbReference type="ARBA" id="ARBA00022723"/>
    </source>
</evidence>
<organism evidence="15 16">
    <name type="scientific">Candidatus Raskinella chloraquaticus</name>
    <dbReference type="NCBI Taxonomy" id="1951219"/>
    <lineage>
        <taxon>Bacteria</taxon>
        <taxon>Pseudomonadati</taxon>
        <taxon>Pseudomonadota</taxon>
        <taxon>Alphaproteobacteria</taxon>
        <taxon>Hyphomicrobiales</taxon>
        <taxon>Phreatobacteraceae</taxon>
        <taxon>Candidatus Raskinella</taxon>
    </lineage>
</organism>
<keyword evidence="5 14" id="KW-0963">Cytoplasm</keyword>
<evidence type="ECO:0000256" key="10">
    <source>
        <dbReference type="ARBA" id="ARBA00023015"/>
    </source>
</evidence>
<comment type="caution">
    <text evidence="15">The sequence shown here is derived from an EMBL/GenBank/DDBJ whole genome shotgun (WGS) entry which is preliminary data.</text>
</comment>
<keyword evidence="11 14" id="KW-0238">DNA-binding</keyword>
<evidence type="ECO:0000256" key="2">
    <source>
        <dbReference type="ARBA" id="ARBA00007957"/>
    </source>
</evidence>
<dbReference type="GO" id="GO:0005829">
    <property type="term" value="C:cytosol"/>
    <property type="evidence" value="ECO:0007669"/>
    <property type="project" value="TreeGrafter"/>
</dbReference>
<dbReference type="Proteomes" id="UP000192872">
    <property type="component" value="Unassembled WGS sequence"/>
</dbReference>
<evidence type="ECO:0000256" key="8">
    <source>
        <dbReference type="ARBA" id="ARBA00022833"/>
    </source>
</evidence>
<dbReference type="GO" id="GO:0000976">
    <property type="term" value="F:transcription cis-regulatory region binding"/>
    <property type="evidence" value="ECO:0007669"/>
    <property type="project" value="TreeGrafter"/>
</dbReference>
<evidence type="ECO:0000256" key="12">
    <source>
        <dbReference type="ARBA" id="ARBA00023163"/>
    </source>
</evidence>
<feature type="binding site" evidence="13">
    <location>
        <position position="95"/>
    </location>
    <ligand>
        <name>Fe cation</name>
        <dbReference type="ChEBI" id="CHEBI:24875"/>
    </ligand>
</feature>
<dbReference type="GO" id="GO:0003700">
    <property type="term" value="F:DNA-binding transcription factor activity"/>
    <property type="evidence" value="ECO:0007669"/>
    <property type="project" value="UniProtKB-UniRule"/>
</dbReference>
<protein>
    <recommendedName>
        <fullName evidence="4 14">Ferric uptake regulation protein</fullName>
    </recommendedName>
</protein>
<dbReference type="InterPro" id="IPR002481">
    <property type="entry name" value="FUR"/>
</dbReference>
<sequence>MRLTAQRRLIARVIASAADHPNVEELHRRAVDIDDQISLSTVYRTVKLLEDAGILARHDFGTKRARYELAKGEHHDHLIDMSTGTVIEFHSEAIEKLQTEIARKHGLKLVAHRLELFGIPLNDKAKS</sequence>
<comment type="cofactor">
    <cofactor evidence="13">
        <name>Mn(2+)</name>
        <dbReference type="ChEBI" id="CHEBI:29035"/>
    </cofactor>
    <cofactor evidence="13">
        <name>Fe(2+)</name>
        <dbReference type="ChEBI" id="CHEBI:29033"/>
    </cofactor>
    <text evidence="13">Binds 1 Mn(2+) or Fe(2+) ion per subunit.</text>
</comment>
<evidence type="ECO:0000256" key="1">
    <source>
        <dbReference type="ARBA" id="ARBA00004496"/>
    </source>
</evidence>
<evidence type="ECO:0000256" key="13">
    <source>
        <dbReference type="PIRSR" id="PIRSR602481-2"/>
    </source>
</evidence>
<dbReference type="GO" id="GO:0008270">
    <property type="term" value="F:zinc ion binding"/>
    <property type="evidence" value="ECO:0007669"/>
    <property type="project" value="TreeGrafter"/>
</dbReference>
<comment type="similarity">
    <text evidence="2 14">Belongs to the Fur family.</text>
</comment>
<keyword evidence="6 14" id="KW-0678">Repressor</keyword>
<feature type="binding site" evidence="13">
    <location>
        <position position="76"/>
    </location>
    <ligand>
        <name>Fe cation</name>
        <dbReference type="ChEBI" id="CHEBI:24875"/>
    </ligand>
</feature>
<dbReference type="PANTHER" id="PTHR33202:SF2">
    <property type="entry name" value="FERRIC UPTAKE REGULATION PROTEIN"/>
    <property type="match status" value="1"/>
</dbReference>
<dbReference type="PANTHER" id="PTHR33202">
    <property type="entry name" value="ZINC UPTAKE REGULATION PROTEIN"/>
    <property type="match status" value="1"/>
</dbReference>
<dbReference type="AlphaFoldDB" id="A0A1W9I013"/>
<dbReference type="Pfam" id="PF01475">
    <property type="entry name" value="FUR"/>
    <property type="match status" value="1"/>
</dbReference>
<evidence type="ECO:0000256" key="5">
    <source>
        <dbReference type="ARBA" id="ARBA00022490"/>
    </source>
</evidence>
<feature type="binding site" evidence="13">
    <location>
        <position position="112"/>
    </location>
    <ligand>
        <name>Fe cation</name>
        <dbReference type="ChEBI" id="CHEBI:24875"/>
    </ligand>
</feature>
<keyword evidence="8 14" id="KW-0862">Zinc</keyword>
<dbReference type="SUPFAM" id="SSF46785">
    <property type="entry name" value="Winged helix' DNA-binding domain"/>
    <property type="match status" value="1"/>
</dbReference>
<name>A0A1W9I013_9HYPH</name>
<evidence type="ECO:0000256" key="9">
    <source>
        <dbReference type="ARBA" id="ARBA00023004"/>
    </source>
</evidence>
<dbReference type="STRING" id="1827387.A4S15_07535"/>
<proteinExistence type="inferred from homology"/>
<keyword evidence="12 14" id="KW-0804">Transcription</keyword>
<evidence type="ECO:0000256" key="11">
    <source>
        <dbReference type="ARBA" id="ARBA00023125"/>
    </source>
</evidence>
<accession>A0A1W9I013</accession>
<dbReference type="GO" id="GO:0045892">
    <property type="term" value="P:negative regulation of DNA-templated transcription"/>
    <property type="evidence" value="ECO:0007669"/>
    <property type="project" value="TreeGrafter"/>
</dbReference>
<keyword evidence="10 14" id="KW-0805">Transcription regulation</keyword>
<keyword evidence="9 13" id="KW-0408">Iron</keyword>
<dbReference type="InterPro" id="IPR043135">
    <property type="entry name" value="Fur_C"/>
</dbReference>
<keyword evidence="7 13" id="KW-0479">Metal-binding</keyword>
<evidence type="ECO:0000256" key="4">
    <source>
        <dbReference type="ARBA" id="ARBA00020910"/>
    </source>
</evidence>
<dbReference type="GO" id="GO:1900376">
    <property type="term" value="P:regulation of secondary metabolite biosynthetic process"/>
    <property type="evidence" value="ECO:0007669"/>
    <property type="project" value="TreeGrafter"/>
</dbReference>
<evidence type="ECO:0000256" key="6">
    <source>
        <dbReference type="ARBA" id="ARBA00022491"/>
    </source>
</evidence>
<dbReference type="FunFam" id="3.30.1490.190:FF:000001">
    <property type="entry name" value="Ferric uptake regulation protein"/>
    <property type="match status" value="1"/>
</dbReference>
<evidence type="ECO:0000256" key="14">
    <source>
        <dbReference type="RuleBase" id="RU364037"/>
    </source>
</evidence>
<dbReference type="CDD" id="cd07153">
    <property type="entry name" value="Fur_like"/>
    <property type="match status" value="1"/>
</dbReference>